<evidence type="ECO:0000313" key="1">
    <source>
        <dbReference type="EMBL" id="CCG02206.1"/>
    </source>
</evidence>
<evidence type="ECO:0000313" key="2">
    <source>
        <dbReference type="Proteomes" id="UP000007517"/>
    </source>
</evidence>
<keyword evidence="2" id="KW-1185">Reference proteome</keyword>
<gene>
    <name evidence="1" type="ordered locus">BLASA_1267</name>
</gene>
<protein>
    <submittedName>
        <fullName evidence="1">Uncharacterized protein</fullName>
    </submittedName>
</protein>
<organism evidence="1 2">
    <name type="scientific">Blastococcus saxobsidens (strain DD2)</name>
    <dbReference type="NCBI Taxonomy" id="1146883"/>
    <lineage>
        <taxon>Bacteria</taxon>
        <taxon>Bacillati</taxon>
        <taxon>Actinomycetota</taxon>
        <taxon>Actinomycetes</taxon>
        <taxon>Geodermatophilales</taxon>
        <taxon>Geodermatophilaceae</taxon>
        <taxon>Blastococcus</taxon>
    </lineage>
</organism>
<dbReference type="AlphaFoldDB" id="H6RIL2"/>
<dbReference type="EMBL" id="FO117623">
    <property type="protein sequence ID" value="CCG02206.1"/>
    <property type="molecule type" value="Genomic_DNA"/>
</dbReference>
<name>H6RIL2_BLASD</name>
<dbReference type="KEGG" id="bsd:BLASA_1267"/>
<dbReference type="HOGENOM" id="CLU_3285751_0_0_11"/>
<reference evidence="2" key="2">
    <citation type="submission" date="2012-02" db="EMBL/GenBank/DDBJ databases">
        <title>Complete genome sequence of Blastococcus saxobsidens strain DD2.</title>
        <authorList>
            <person name="Genoscope."/>
        </authorList>
    </citation>
    <scope>NUCLEOTIDE SEQUENCE [LARGE SCALE GENOMIC DNA]</scope>
    <source>
        <strain evidence="2">DD2</strain>
    </source>
</reference>
<dbReference type="Proteomes" id="UP000007517">
    <property type="component" value="Chromosome"/>
</dbReference>
<reference evidence="1 2" key="1">
    <citation type="journal article" date="2012" name="J. Bacteriol.">
        <title>Genome Sequence of Blastococcus saxobsidens DD2, a Stone-Inhabiting Bacterium.</title>
        <authorList>
            <person name="Chouaia B."/>
            <person name="Crotti E."/>
            <person name="Brusetti L."/>
            <person name="Daffonchio D."/>
            <person name="Essoussi I."/>
            <person name="Nouioui I."/>
            <person name="Sbissi I."/>
            <person name="Ghodhbane-Gtari F."/>
            <person name="Gtari M."/>
            <person name="Vacherie B."/>
            <person name="Barbe V."/>
            <person name="Medigue C."/>
            <person name="Gury J."/>
            <person name="Pujic P."/>
            <person name="Normand P."/>
        </authorList>
    </citation>
    <scope>NUCLEOTIDE SEQUENCE [LARGE SCALE GENOMIC DNA]</scope>
    <source>
        <strain evidence="1 2">DD2</strain>
    </source>
</reference>
<sequence>MRHCAATFEAIAPVRVAMEWAVSAVMCTTMRQVIASVKTH</sequence>
<accession>H6RIL2</accession>
<proteinExistence type="predicted"/>